<dbReference type="InterPro" id="IPR007431">
    <property type="entry name" value="ACP_PD"/>
</dbReference>
<dbReference type="Pfam" id="PF04336">
    <property type="entry name" value="ACP_PD"/>
    <property type="match status" value="1"/>
</dbReference>
<dbReference type="RefSeq" id="WP_377179169.1">
    <property type="nucleotide sequence ID" value="NZ_JBHTMY010000003.1"/>
</dbReference>
<reference evidence="5" key="1">
    <citation type="journal article" date="2019" name="Int. J. Syst. Evol. Microbiol.">
        <title>The Global Catalogue of Microorganisms (GCM) 10K type strain sequencing project: providing services to taxonomists for standard genome sequencing and annotation.</title>
        <authorList>
            <consortium name="The Broad Institute Genomics Platform"/>
            <consortium name="The Broad Institute Genome Sequencing Center for Infectious Disease"/>
            <person name="Wu L."/>
            <person name="Ma J."/>
        </authorList>
    </citation>
    <scope>NUCLEOTIDE SEQUENCE [LARGE SCALE GENOMIC DNA]</scope>
    <source>
        <strain evidence="5">CCUG 61485</strain>
    </source>
</reference>
<gene>
    <name evidence="4" type="ORF">ACFQ39_11840</name>
</gene>
<dbReference type="PIRSF" id="PIRSF011489">
    <property type="entry name" value="DUF479"/>
    <property type="match status" value="1"/>
</dbReference>
<dbReference type="EMBL" id="JBHTMY010000003">
    <property type="protein sequence ID" value="MFD1316311.1"/>
    <property type="molecule type" value="Genomic_DNA"/>
</dbReference>
<comment type="caution">
    <text evidence="4">The sequence shown here is derived from an EMBL/GenBank/DDBJ whole genome shotgun (WGS) entry which is preliminary data.</text>
</comment>
<evidence type="ECO:0000313" key="5">
    <source>
        <dbReference type="Proteomes" id="UP001597201"/>
    </source>
</evidence>
<evidence type="ECO:0000313" key="4">
    <source>
        <dbReference type="EMBL" id="MFD1316311.1"/>
    </source>
</evidence>
<protein>
    <submittedName>
        <fullName evidence="4">ACP phosphodiesterase</fullName>
    </submittedName>
</protein>
<keyword evidence="3" id="KW-0443">Lipid metabolism</keyword>
<evidence type="ECO:0000256" key="2">
    <source>
        <dbReference type="ARBA" id="ARBA00022801"/>
    </source>
</evidence>
<dbReference type="PANTHER" id="PTHR38764">
    <property type="entry name" value="ACYL CARRIER PROTEIN PHOSPHODIESTERASE"/>
    <property type="match status" value="1"/>
</dbReference>
<name>A0ABW3Y398_9FLAO</name>
<keyword evidence="1" id="KW-0444">Lipid biosynthesis</keyword>
<keyword evidence="5" id="KW-1185">Reference proteome</keyword>
<keyword evidence="2" id="KW-0378">Hydrolase</keyword>
<evidence type="ECO:0000256" key="3">
    <source>
        <dbReference type="ARBA" id="ARBA00023098"/>
    </source>
</evidence>
<sequence>MNFLAHIYLSDNNENIQLGNFFADSVKGKKYLNYPDEIQKGILLHRFIDSYTDDHPQVRISKRRLDPKYGLYKGIIIDIFYDHFLAINWTDFCRQSLHEFSELFYQNLERNFDILPENTKRMVPYLVEQSWLESYATFEGIENVLKGMNRRTQLRSQMDLAISDLQLSYEELETDFHIFFPELMESSKEKLKTL</sequence>
<accession>A0ABW3Y398</accession>
<organism evidence="4 5">
    <name type="scientific">Namhaeicola litoreus</name>
    <dbReference type="NCBI Taxonomy" id="1052145"/>
    <lineage>
        <taxon>Bacteria</taxon>
        <taxon>Pseudomonadati</taxon>
        <taxon>Bacteroidota</taxon>
        <taxon>Flavobacteriia</taxon>
        <taxon>Flavobacteriales</taxon>
        <taxon>Flavobacteriaceae</taxon>
        <taxon>Namhaeicola</taxon>
    </lineage>
</organism>
<dbReference type="Proteomes" id="UP001597201">
    <property type="component" value="Unassembled WGS sequence"/>
</dbReference>
<dbReference type="PANTHER" id="PTHR38764:SF1">
    <property type="entry name" value="ACYL CARRIER PROTEIN PHOSPHODIESTERASE"/>
    <property type="match status" value="1"/>
</dbReference>
<proteinExistence type="predicted"/>
<evidence type="ECO:0000256" key="1">
    <source>
        <dbReference type="ARBA" id="ARBA00022516"/>
    </source>
</evidence>